<feature type="active site" description="Proton donor" evidence="3">
    <location>
        <position position="558"/>
    </location>
</feature>
<proteinExistence type="inferred from homology"/>
<dbReference type="SUPFAM" id="SSF54373">
    <property type="entry name" value="FAD-linked reductases, C-terminal domain"/>
    <property type="match status" value="1"/>
</dbReference>
<dbReference type="Proteomes" id="UP000490939">
    <property type="component" value="Unassembled WGS sequence"/>
</dbReference>
<evidence type="ECO:0000256" key="3">
    <source>
        <dbReference type="PIRSR" id="PIRSR000137-1"/>
    </source>
</evidence>
<dbReference type="GO" id="GO:0016614">
    <property type="term" value="F:oxidoreductase activity, acting on CH-OH group of donors"/>
    <property type="evidence" value="ECO:0007669"/>
    <property type="project" value="InterPro"/>
</dbReference>
<evidence type="ECO:0000313" key="7">
    <source>
        <dbReference type="EMBL" id="KAE9966888.1"/>
    </source>
</evidence>
<keyword evidence="4" id="KW-0732">Signal</keyword>
<evidence type="ECO:0000313" key="10">
    <source>
        <dbReference type="Proteomes" id="UP000490939"/>
    </source>
</evidence>
<comment type="caution">
    <text evidence="8">The sequence shown here is derived from an EMBL/GenBank/DDBJ whole genome shotgun (WGS) entry which is preliminary data.</text>
</comment>
<sequence>MLSTLLLGAGCSVLANAFTVPQYSFPGKLTGSSFGIPSRNATYDYIIIGGGLAGSVMAARLTEHSSATVALVEAGNFYELSNGNWSQVPYYSEEWAGSAPTDYNPLVDFGLESEPQVNGDVIHYAQGKNLGGSSGRNQMLYHRATKGYYQKWADHVGDLSYTWENMTTYLERSMTFTPPRPTAQNVNGTFSYDASAFPLSGNMSNPLQVCYPSYVQELSAYGPTAFESLGLSEQAGFSSGILHGYGSWTSTIDPATGLRSSAESSFLQTAFPRDQLTVYVNTRGQNILFNSNKTAIGVNVTSSSNPNDALYYTLSARKEVLVAAGAWHSPQILMLSGIGPKTTLESHNIPIISALEGVGRNMWDTTNIGGVVYPIDSSFTTFSAFENNATLLAEASQQLLSTGTGPLTNIGTDFVAWYKITQNVSSTFSSATKEWLNSLPSDWPELEMSLASTSRSLEIADDETKVCSLNNLMIGTASRGNMTIRGASIFDKPVLNPNWLQDPRDQEVAIAAFKLARHAIAALPAGVVVGDELFPGKNVTTDAELLQAILGNIAAIHHACASCAMGPVGHPDTVVDGKGRVVGVQGVRVVDSSALPFGPPGHTQGTTYGHAEKMAQVVLDDM</sequence>
<dbReference type="PANTHER" id="PTHR11552">
    <property type="entry name" value="GLUCOSE-METHANOL-CHOLINE GMC OXIDOREDUCTASE"/>
    <property type="match status" value="1"/>
</dbReference>
<dbReference type="PROSITE" id="PS00624">
    <property type="entry name" value="GMC_OXRED_2"/>
    <property type="match status" value="1"/>
</dbReference>
<evidence type="ECO:0000256" key="4">
    <source>
        <dbReference type="SAM" id="SignalP"/>
    </source>
</evidence>
<feature type="active site" description="Proton acceptor" evidence="3">
    <location>
        <position position="602"/>
    </location>
</feature>
<dbReference type="EMBL" id="WNWS01000488">
    <property type="protein sequence ID" value="KAE9966888.1"/>
    <property type="molecule type" value="Genomic_DNA"/>
</dbReference>
<keyword evidence="2" id="KW-0325">Glycoprotein</keyword>
<protein>
    <recommendedName>
        <fullName evidence="5">Glucose-methanol-choline oxidoreductase N-terminal domain-containing protein</fullName>
    </recommendedName>
</protein>
<dbReference type="GO" id="GO:0050660">
    <property type="term" value="F:flavin adenine dinucleotide binding"/>
    <property type="evidence" value="ECO:0007669"/>
    <property type="project" value="InterPro"/>
</dbReference>
<evidence type="ECO:0000259" key="5">
    <source>
        <dbReference type="PROSITE" id="PS00624"/>
    </source>
</evidence>
<dbReference type="GO" id="GO:0044550">
    <property type="term" value="P:secondary metabolite biosynthetic process"/>
    <property type="evidence" value="ECO:0007669"/>
    <property type="project" value="TreeGrafter"/>
</dbReference>
<evidence type="ECO:0000256" key="2">
    <source>
        <dbReference type="ARBA" id="ARBA00023180"/>
    </source>
</evidence>
<dbReference type="PANTHER" id="PTHR11552:SF138">
    <property type="entry name" value="DEHYDROGENASE PKFF-RELATED"/>
    <property type="match status" value="1"/>
</dbReference>
<dbReference type="EMBL" id="WNWR01000025">
    <property type="protein sequence ID" value="KAE9993631.1"/>
    <property type="molecule type" value="Genomic_DNA"/>
</dbReference>
<dbReference type="InterPro" id="IPR007867">
    <property type="entry name" value="GMC_OxRtase_C"/>
</dbReference>
<reference evidence="8 10" key="1">
    <citation type="submission" date="2019-07" db="EMBL/GenBank/DDBJ databases">
        <title>Venturia inaequalis Genome Resource.</title>
        <authorList>
            <person name="Lichtner F.J."/>
        </authorList>
    </citation>
    <scope>NUCLEOTIDE SEQUENCE [LARGE SCALE GENOMIC DNA]</scope>
    <source>
        <strain evidence="7 9">120213</strain>
        <strain evidence="6">Bline_iso_100314</strain>
        <strain evidence="8 10">DMI_063113</strain>
    </source>
</reference>
<dbReference type="AlphaFoldDB" id="A0A8H3VSC9"/>
<keyword evidence="10" id="KW-1185">Reference proteome</keyword>
<evidence type="ECO:0000313" key="9">
    <source>
        <dbReference type="Proteomes" id="UP000447873"/>
    </source>
</evidence>
<dbReference type="EMBL" id="WNWQ01000528">
    <property type="protein sequence ID" value="KAE9966463.1"/>
    <property type="molecule type" value="Genomic_DNA"/>
</dbReference>
<evidence type="ECO:0000313" key="6">
    <source>
        <dbReference type="EMBL" id="KAE9966463.1"/>
    </source>
</evidence>
<feature type="signal peptide" evidence="4">
    <location>
        <begin position="1"/>
        <end position="17"/>
    </location>
</feature>
<dbReference type="Pfam" id="PF05199">
    <property type="entry name" value="GMC_oxred_C"/>
    <property type="match status" value="1"/>
</dbReference>
<dbReference type="PIRSF" id="PIRSF000137">
    <property type="entry name" value="Alcohol_oxidase"/>
    <property type="match status" value="1"/>
</dbReference>
<organism evidence="8 10">
    <name type="scientific">Venturia inaequalis</name>
    <name type="common">Apple scab fungus</name>
    <dbReference type="NCBI Taxonomy" id="5025"/>
    <lineage>
        <taxon>Eukaryota</taxon>
        <taxon>Fungi</taxon>
        <taxon>Dikarya</taxon>
        <taxon>Ascomycota</taxon>
        <taxon>Pezizomycotina</taxon>
        <taxon>Dothideomycetes</taxon>
        <taxon>Pleosporomycetidae</taxon>
        <taxon>Venturiales</taxon>
        <taxon>Venturiaceae</taxon>
        <taxon>Venturia</taxon>
    </lineage>
</organism>
<comment type="similarity">
    <text evidence="1">Belongs to the GMC oxidoreductase family.</text>
</comment>
<feature type="chain" id="PRO_5044690942" description="Glucose-methanol-choline oxidoreductase N-terminal domain-containing protein" evidence="4">
    <location>
        <begin position="18"/>
        <end position="622"/>
    </location>
</feature>
<dbReference type="Proteomes" id="UP000447873">
    <property type="component" value="Unassembled WGS sequence"/>
</dbReference>
<dbReference type="Gene3D" id="3.30.560.10">
    <property type="entry name" value="Glucose Oxidase, domain 3"/>
    <property type="match status" value="1"/>
</dbReference>
<evidence type="ECO:0000313" key="8">
    <source>
        <dbReference type="EMBL" id="KAE9993631.1"/>
    </source>
</evidence>
<evidence type="ECO:0000256" key="1">
    <source>
        <dbReference type="ARBA" id="ARBA00010790"/>
    </source>
</evidence>
<feature type="domain" description="Glucose-methanol-choline oxidoreductase N-terminal" evidence="5">
    <location>
        <begin position="325"/>
        <end position="339"/>
    </location>
</feature>
<dbReference type="InterPro" id="IPR000172">
    <property type="entry name" value="GMC_OxRdtase_N"/>
</dbReference>
<accession>A0A8H3VSC9</accession>
<dbReference type="InterPro" id="IPR012132">
    <property type="entry name" value="GMC_OxRdtase"/>
</dbReference>
<gene>
    <name evidence="6" type="ORF">BLS_006977</name>
    <name evidence="8" type="ORF">EG327_004152</name>
    <name evidence="7" type="ORF">EG328_008536</name>
</gene>
<dbReference type="InterPro" id="IPR036188">
    <property type="entry name" value="FAD/NAD-bd_sf"/>
</dbReference>
<dbReference type="Pfam" id="PF00732">
    <property type="entry name" value="GMC_oxred_N"/>
    <property type="match status" value="1"/>
</dbReference>
<dbReference type="SUPFAM" id="SSF51905">
    <property type="entry name" value="FAD/NAD(P)-binding domain"/>
    <property type="match status" value="1"/>
</dbReference>
<dbReference type="Proteomes" id="UP000433883">
    <property type="component" value="Unassembled WGS sequence"/>
</dbReference>
<dbReference type="Gene3D" id="3.50.50.60">
    <property type="entry name" value="FAD/NAD(P)-binding domain"/>
    <property type="match status" value="1"/>
</dbReference>
<name>A0A8H3VSC9_VENIN</name>